<dbReference type="AlphaFoldDB" id="A0A2B7Z666"/>
<keyword evidence="3" id="KW-1185">Reference proteome</keyword>
<feature type="region of interest" description="Disordered" evidence="1">
    <location>
        <begin position="31"/>
        <end position="71"/>
    </location>
</feature>
<gene>
    <name evidence="2" type="ORF">GX50_08926</name>
</gene>
<evidence type="ECO:0000256" key="1">
    <source>
        <dbReference type="SAM" id="MobiDB-lite"/>
    </source>
</evidence>
<reference evidence="2 3" key="1">
    <citation type="submission" date="2017-10" db="EMBL/GenBank/DDBJ databases">
        <title>Comparative genomics in systemic dimorphic fungi from Ajellomycetaceae.</title>
        <authorList>
            <person name="Munoz J.F."/>
            <person name="Mcewen J.G."/>
            <person name="Clay O.K."/>
            <person name="Cuomo C.A."/>
        </authorList>
    </citation>
    <scope>NUCLEOTIDE SEQUENCE [LARGE SCALE GENOMIC DNA]</scope>
    <source>
        <strain evidence="2 3">UAMH4076</strain>
    </source>
</reference>
<dbReference type="EMBL" id="PDND01000633">
    <property type="protein sequence ID" value="PGH28337.1"/>
    <property type="molecule type" value="Genomic_DNA"/>
</dbReference>
<name>A0A2B7Z666_9EURO</name>
<accession>A0A2B7Z666</accession>
<proteinExistence type="predicted"/>
<feature type="compositionally biased region" description="Basic and acidic residues" evidence="1">
    <location>
        <begin position="1"/>
        <end position="12"/>
    </location>
</feature>
<organism evidence="2 3">
    <name type="scientific">[Emmonsia] crescens</name>
    <dbReference type="NCBI Taxonomy" id="73230"/>
    <lineage>
        <taxon>Eukaryota</taxon>
        <taxon>Fungi</taxon>
        <taxon>Dikarya</taxon>
        <taxon>Ascomycota</taxon>
        <taxon>Pezizomycotina</taxon>
        <taxon>Eurotiomycetes</taxon>
        <taxon>Eurotiomycetidae</taxon>
        <taxon>Onygenales</taxon>
        <taxon>Ajellomycetaceae</taxon>
        <taxon>Emergomyces</taxon>
    </lineage>
</organism>
<comment type="caution">
    <text evidence="2">The sequence shown here is derived from an EMBL/GenBank/DDBJ whole genome shotgun (WGS) entry which is preliminary data.</text>
</comment>
<feature type="region of interest" description="Disordered" evidence="1">
    <location>
        <begin position="1"/>
        <end position="20"/>
    </location>
</feature>
<evidence type="ECO:0000313" key="3">
    <source>
        <dbReference type="Proteomes" id="UP000226031"/>
    </source>
</evidence>
<evidence type="ECO:0000313" key="2">
    <source>
        <dbReference type="EMBL" id="PGH28337.1"/>
    </source>
</evidence>
<dbReference type="Proteomes" id="UP000226031">
    <property type="component" value="Unassembled WGS sequence"/>
</dbReference>
<sequence length="71" mass="7378">MGKPSGWDEGRRGNGGGLTNVIFRRDASFPVSADDGDIHQDILPDTGDLSEEEKGEDTGASAEGRGDCAAI</sequence>
<protein>
    <submittedName>
        <fullName evidence="2">Uncharacterized protein</fullName>
    </submittedName>
</protein>
<dbReference type="VEuPathDB" id="FungiDB:EMCG_00208"/>